<dbReference type="SUPFAM" id="SSF54523">
    <property type="entry name" value="Pili subunits"/>
    <property type="match status" value="1"/>
</dbReference>
<protein>
    <recommendedName>
        <fullName evidence="1">DUF1559 domain-containing protein</fullName>
    </recommendedName>
</protein>
<dbReference type="Gene3D" id="3.30.700.10">
    <property type="entry name" value="Glycoprotein, Type 4 Pilin"/>
    <property type="match status" value="1"/>
</dbReference>
<name>A0A517Y725_9BACT</name>
<evidence type="ECO:0000259" key="1">
    <source>
        <dbReference type="Pfam" id="PF07596"/>
    </source>
</evidence>
<dbReference type="InterPro" id="IPR027558">
    <property type="entry name" value="Pre_pil_HX9DG_C"/>
</dbReference>
<accession>A0A517Y725</accession>
<dbReference type="EMBL" id="CP036274">
    <property type="protein sequence ID" value="QDU26038.1"/>
    <property type="molecule type" value="Genomic_DNA"/>
</dbReference>
<dbReference type="PANTHER" id="PTHR30093:SF2">
    <property type="entry name" value="TYPE II SECRETION SYSTEM PROTEIN H"/>
    <property type="match status" value="1"/>
</dbReference>
<dbReference type="NCBIfam" id="TIGR04294">
    <property type="entry name" value="pre_pil_HX9DG"/>
    <property type="match status" value="1"/>
</dbReference>
<dbReference type="Pfam" id="PF07963">
    <property type="entry name" value="N_methyl"/>
    <property type="match status" value="1"/>
</dbReference>
<evidence type="ECO:0000313" key="3">
    <source>
        <dbReference type="Proteomes" id="UP000315017"/>
    </source>
</evidence>
<dbReference type="NCBIfam" id="TIGR02532">
    <property type="entry name" value="IV_pilin_GFxxxE"/>
    <property type="match status" value="1"/>
</dbReference>
<keyword evidence="3" id="KW-1185">Reference proteome</keyword>
<feature type="domain" description="DUF1559" evidence="1">
    <location>
        <begin position="36"/>
        <end position="297"/>
    </location>
</feature>
<dbReference type="Pfam" id="PF07596">
    <property type="entry name" value="SBP_bac_10"/>
    <property type="match status" value="1"/>
</dbReference>
<gene>
    <name evidence="2" type="ORF">ETAA8_11100</name>
</gene>
<reference evidence="2 3" key="1">
    <citation type="submission" date="2019-02" db="EMBL/GenBank/DDBJ databases">
        <title>Deep-cultivation of Planctomycetes and their phenomic and genomic characterization uncovers novel biology.</title>
        <authorList>
            <person name="Wiegand S."/>
            <person name="Jogler M."/>
            <person name="Boedeker C."/>
            <person name="Pinto D."/>
            <person name="Vollmers J."/>
            <person name="Rivas-Marin E."/>
            <person name="Kohn T."/>
            <person name="Peeters S.H."/>
            <person name="Heuer A."/>
            <person name="Rast P."/>
            <person name="Oberbeckmann S."/>
            <person name="Bunk B."/>
            <person name="Jeske O."/>
            <person name="Meyerdierks A."/>
            <person name="Storesund J.E."/>
            <person name="Kallscheuer N."/>
            <person name="Luecker S."/>
            <person name="Lage O.M."/>
            <person name="Pohl T."/>
            <person name="Merkel B.J."/>
            <person name="Hornburger P."/>
            <person name="Mueller R.-W."/>
            <person name="Bruemmer F."/>
            <person name="Labrenz M."/>
            <person name="Spormann A.M."/>
            <person name="Op den Camp H."/>
            <person name="Overmann J."/>
            <person name="Amann R."/>
            <person name="Jetten M.S.M."/>
            <person name="Mascher T."/>
            <person name="Medema M.H."/>
            <person name="Devos D.P."/>
            <person name="Kaster A.-K."/>
            <person name="Ovreas L."/>
            <person name="Rohde M."/>
            <person name="Galperin M.Y."/>
            <person name="Jogler C."/>
        </authorList>
    </citation>
    <scope>NUCLEOTIDE SEQUENCE [LARGE SCALE GENOMIC DNA]</scope>
    <source>
        <strain evidence="2 3">ETA_A8</strain>
    </source>
</reference>
<proteinExistence type="predicted"/>
<dbReference type="InterPro" id="IPR045584">
    <property type="entry name" value="Pilin-like"/>
</dbReference>
<dbReference type="AlphaFoldDB" id="A0A517Y725"/>
<dbReference type="PANTHER" id="PTHR30093">
    <property type="entry name" value="GENERAL SECRETION PATHWAY PROTEIN G"/>
    <property type="match status" value="1"/>
</dbReference>
<dbReference type="InterPro" id="IPR012902">
    <property type="entry name" value="N_methyl_site"/>
</dbReference>
<dbReference type="Proteomes" id="UP000315017">
    <property type="component" value="Chromosome"/>
</dbReference>
<organism evidence="2 3">
    <name type="scientific">Anatilimnocola aggregata</name>
    <dbReference type="NCBI Taxonomy" id="2528021"/>
    <lineage>
        <taxon>Bacteria</taxon>
        <taxon>Pseudomonadati</taxon>
        <taxon>Planctomycetota</taxon>
        <taxon>Planctomycetia</taxon>
        <taxon>Pirellulales</taxon>
        <taxon>Pirellulaceae</taxon>
        <taxon>Anatilimnocola</taxon>
    </lineage>
</organism>
<dbReference type="InterPro" id="IPR011453">
    <property type="entry name" value="DUF1559"/>
</dbReference>
<dbReference type="RefSeq" id="WP_202921906.1">
    <property type="nucleotide sequence ID" value="NZ_CP036274.1"/>
</dbReference>
<evidence type="ECO:0000313" key="2">
    <source>
        <dbReference type="EMBL" id="QDU26038.1"/>
    </source>
</evidence>
<sequence>MPQRPCRRRAAFTLVELLVVIAIIGVLVALLLPAVQAARESARRMQCSNHLKQLGVAVHNFHDTTLKLPPVHLGGPGSIYKSGTGFIVLLPYVEQKALYEKFDTTTEYDLSTNPAAAALDGASLKVYQCPTRGRESKRKSDANPQVGATGDYAFCSVATANFQHQHQSADTVLFGMLVGAASKANGTMWESRTAMKSVTDGLSNTAMLGEKHVYVKDMYKGGNTGGSSDGNIYITEQTTWYECHSVRDMDHVASLSRGPQDNFSTERYKMFGSWHPGVCMFVFGDGSVRGLRQTVDRSILKLLGDRRDGEVIPNID</sequence>
<dbReference type="KEGG" id="aagg:ETAA8_11100"/>